<protein>
    <submittedName>
        <fullName evidence="1">Uncharacterized protein</fullName>
    </submittedName>
</protein>
<sequence>MAAQVYFVNVSFRADQIELEAIEQPGGQGAAPSPKQKLRTLSLMSADRSDTHVPAMPWHDGLKYALATDDGLHHRLVDISPPKSAAYLRAAICFDFRLPKNGEGYTIYLTHPWQKEHHDALSDSQLIALHTGDVPRRPMLFIRQAGIMDNGLSGFEGLELKQLAQHRWVFVTMEAWSSRQEFRLIDITNVNSAEQLKAAITRNLTTPSIYTLALSALGPELMLFETGKHTSTSGEALMNAMMQKSGSHEAQLLVATMTARERAGTVVARYGDRHITLAPSLAPLVHRRILDVEGSRSDQSDQRYRFVDLLKTWIRKSRSGHI</sequence>
<dbReference type="Proteomes" id="UP001324427">
    <property type="component" value="Unassembled WGS sequence"/>
</dbReference>
<proteinExistence type="predicted"/>
<gene>
    <name evidence="1" type="ORF">LTR36_006917</name>
</gene>
<dbReference type="EMBL" id="JAVFHQ010000043">
    <property type="protein sequence ID" value="KAK4542264.1"/>
    <property type="molecule type" value="Genomic_DNA"/>
</dbReference>
<accession>A0AAV9JBF9</accession>
<dbReference type="AlphaFoldDB" id="A0AAV9JBF9"/>
<keyword evidence="2" id="KW-1185">Reference proteome</keyword>
<reference evidence="1 2" key="1">
    <citation type="submission" date="2021-11" db="EMBL/GenBank/DDBJ databases">
        <title>Black yeast isolated from Biological Soil Crust.</title>
        <authorList>
            <person name="Kurbessoian T."/>
        </authorList>
    </citation>
    <scope>NUCLEOTIDE SEQUENCE [LARGE SCALE GENOMIC DNA]</scope>
    <source>
        <strain evidence="1 2">CCFEE 5522</strain>
    </source>
</reference>
<evidence type="ECO:0000313" key="2">
    <source>
        <dbReference type="Proteomes" id="UP001324427"/>
    </source>
</evidence>
<comment type="caution">
    <text evidence="1">The sequence shown here is derived from an EMBL/GenBank/DDBJ whole genome shotgun (WGS) entry which is preliminary data.</text>
</comment>
<organism evidence="1 2">
    <name type="scientific">Oleoguttula mirabilis</name>
    <dbReference type="NCBI Taxonomy" id="1507867"/>
    <lineage>
        <taxon>Eukaryota</taxon>
        <taxon>Fungi</taxon>
        <taxon>Dikarya</taxon>
        <taxon>Ascomycota</taxon>
        <taxon>Pezizomycotina</taxon>
        <taxon>Dothideomycetes</taxon>
        <taxon>Dothideomycetidae</taxon>
        <taxon>Mycosphaerellales</taxon>
        <taxon>Teratosphaeriaceae</taxon>
        <taxon>Oleoguttula</taxon>
    </lineage>
</organism>
<name>A0AAV9JBF9_9PEZI</name>
<evidence type="ECO:0000313" key="1">
    <source>
        <dbReference type="EMBL" id="KAK4542264.1"/>
    </source>
</evidence>